<reference evidence="1 2" key="2">
    <citation type="journal article" date="2022" name="Mol. Ecol. Resour.">
        <title>The genomes of chicory, endive, great burdock and yacon provide insights into Asteraceae paleo-polyploidization history and plant inulin production.</title>
        <authorList>
            <person name="Fan W."/>
            <person name="Wang S."/>
            <person name="Wang H."/>
            <person name="Wang A."/>
            <person name="Jiang F."/>
            <person name="Liu H."/>
            <person name="Zhao H."/>
            <person name="Xu D."/>
            <person name="Zhang Y."/>
        </authorList>
    </citation>
    <scope>NUCLEOTIDE SEQUENCE [LARGE SCALE GENOMIC DNA]</scope>
    <source>
        <strain evidence="2">cv. Punajuju</strain>
        <tissue evidence="1">Leaves</tissue>
    </source>
</reference>
<evidence type="ECO:0000313" key="1">
    <source>
        <dbReference type="EMBL" id="KAI3753772.1"/>
    </source>
</evidence>
<dbReference type="Proteomes" id="UP001055811">
    <property type="component" value="Linkage Group LG04"/>
</dbReference>
<dbReference type="EMBL" id="CM042012">
    <property type="protein sequence ID" value="KAI3753772.1"/>
    <property type="molecule type" value="Genomic_DNA"/>
</dbReference>
<gene>
    <name evidence="1" type="ORF">L2E82_25834</name>
</gene>
<accession>A0ACB9E4R9</accession>
<protein>
    <submittedName>
        <fullName evidence="1">Uncharacterized protein</fullName>
    </submittedName>
</protein>
<reference evidence="2" key="1">
    <citation type="journal article" date="2022" name="Mol. Ecol. Resour.">
        <title>The genomes of chicory, endive, great burdock and yacon provide insights into Asteraceae palaeo-polyploidization history and plant inulin production.</title>
        <authorList>
            <person name="Fan W."/>
            <person name="Wang S."/>
            <person name="Wang H."/>
            <person name="Wang A."/>
            <person name="Jiang F."/>
            <person name="Liu H."/>
            <person name="Zhao H."/>
            <person name="Xu D."/>
            <person name="Zhang Y."/>
        </authorList>
    </citation>
    <scope>NUCLEOTIDE SEQUENCE [LARGE SCALE GENOMIC DNA]</scope>
    <source>
        <strain evidence="2">cv. Punajuju</strain>
    </source>
</reference>
<keyword evidence="2" id="KW-1185">Reference proteome</keyword>
<sequence length="132" mass="15274">MHRRNIIAWSLRRGQDQMHQHDTSMKTTPTRCHQLGVTINRRQQPVNKPQNLPLHSFLYFLETLSASYRNDYIVEYDGQGLLGGHEGSLLIKHAWGNMIHDDDPTYVSEEDVPMQQRHGCRRQARRTAGAIA</sequence>
<organism evidence="1 2">
    <name type="scientific">Cichorium intybus</name>
    <name type="common">Chicory</name>
    <dbReference type="NCBI Taxonomy" id="13427"/>
    <lineage>
        <taxon>Eukaryota</taxon>
        <taxon>Viridiplantae</taxon>
        <taxon>Streptophyta</taxon>
        <taxon>Embryophyta</taxon>
        <taxon>Tracheophyta</taxon>
        <taxon>Spermatophyta</taxon>
        <taxon>Magnoliopsida</taxon>
        <taxon>eudicotyledons</taxon>
        <taxon>Gunneridae</taxon>
        <taxon>Pentapetalae</taxon>
        <taxon>asterids</taxon>
        <taxon>campanulids</taxon>
        <taxon>Asterales</taxon>
        <taxon>Asteraceae</taxon>
        <taxon>Cichorioideae</taxon>
        <taxon>Cichorieae</taxon>
        <taxon>Cichoriinae</taxon>
        <taxon>Cichorium</taxon>
    </lineage>
</organism>
<comment type="caution">
    <text evidence="1">The sequence shown here is derived from an EMBL/GenBank/DDBJ whole genome shotgun (WGS) entry which is preliminary data.</text>
</comment>
<name>A0ACB9E4R9_CICIN</name>
<evidence type="ECO:0000313" key="2">
    <source>
        <dbReference type="Proteomes" id="UP001055811"/>
    </source>
</evidence>
<proteinExistence type="predicted"/>